<feature type="transmembrane region" description="Helical" evidence="2">
    <location>
        <begin position="193"/>
        <end position="210"/>
    </location>
</feature>
<evidence type="ECO:0000256" key="2">
    <source>
        <dbReference type="SAM" id="Phobius"/>
    </source>
</evidence>
<evidence type="ECO:0000313" key="4">
    <source>
        <dbReference type="EMBL" id="CAB4692095.1"/>
    </source>
</evidence>
<dbReference type="GO" id="GO:0016020">
    <property type="term" value="C:membrane"/>
    <property type="evidence" value="ECO:0007669"/>
    <property type="project" value="InterPro"/>
</dbReference>
<keyword evidence="1" id="KW-0175">Coiled coil</keyword>
<keyword evidence="2" id="KW-0812">Transmembrane</keyword>
<accession>A0A6J6P6G4</accession>
<dbReference type="GO" id="GO:0007165">
    <property type="term" value="P:signal transduction"/>
    <property type="evidence" value="ECO:0007669"/>
    <property type="project" value="InterPro"/>
</dbReference>
<dbReference type="PROSITE" id="PS50885">
    <property type="entry name" value="HAMP"/>
    <property type="match status" value="1"/>
</dbReference>
<feature type="coiled-coil region" evidence="1">
    <location>
        <begin position="12"/>
        <end position="46"/>
    </location>
</feature>
<protein>
    <submittedName>
        <fullName evidence="4">Unannotated protein</fullName>
    </submittedName>
</protein>
<gene>
    <name evidence="4" type="ORF">UFOPK2360_01198</name>
</gene>
<dbReference type="EMBL" id="CAEZXH010000093">
    <property type="protein sequence ID" value="CAB4692095.1"/>
    <property type="molecule type" value="Genomic_DNA"/>
</dbReference>
<dbReference type="InterPro" id="IPR003660">
    <property type="entry name" value="HAMP_dom"/>
</dbReference>
<feature type="transmembrane region" description="Helical" evidence="2">
    <location>
        <begin position="63"/>
        <end position="84"/>
    </location>
</feature>
<evidence type="ECO:0000256" key="1">
    <source>
        <dbReference type="SAM" id="Coils"/>
    </source>
</evidence>
<feature type="transmembrane region" description="Helical" evidence="2">
    <location>
        <begin position="162"/>
        <end position="181"/>
    </location>
</feature>
<name>A0A6J6P6G4_9ZZZZ</name>
<keyword evidence="2" id="KW-0472">Membrane</keyword>
<feature type="domain" description="HAMP" evidence="3">
    <location>
        <begin position="4"/>
        <end position="38"/>
    </location>
</feature>
<feature type="transmembrane region" description="Helical" evidence="2">
    <location>
        <begin position="104"/>
        <end position="126"/>
    </location>
</feature>
<proteinExistence type="predicted"/>
<evidence type="ECO:0000259" key="3">
    <source>
        <dbReference type="PROSITE" id="PS50885"/>
    </source>
</evidence>
<dbReference type="AlphaFoldDB" id="A0A6J6P6G4"/>
<organism evidence="4">
    <name type="scientific">freshwater metagenome</name>
    <dbReference type="NCBI Taxonomy" id="449393"/>
    <lineage>
        <taxon>unclassified sequences</taxon>
        <taxon>metagenomes</taxon>
        <taxon>ecological metagenomes</taxon>
    </lineage>
</organism>
<sequence length="317" mass="34622">MSDDLNKNDLDNNGIDDEIDDLKEDLEEMQEEMQERIEKLTLSQRSRSIGAISGLLQENMTQLVSFAGVLYLLTRLIAISGRSAPTALSFLSAQGISQTVTGAIVQALPILLLAGATGFTITAITNITDKPASKNSRIWSSIVAWFLVATVVPSPLAWNGAVAIVAFAAAGVLIAYTAVATWTNNLEDWPHPFQFLILYFGLVMAVQLVADDQVWLAPERLQIVSSADALIAVQGVEKGDQASTLVGYVLDGNGDDWVSILLEQPRIVLRVKSDTILQRSVCRLPNSNREVPPLFVSLTQRFQSEKTRRIEDVVPLC</sequence>
<reference evidence="4" key="1">
    <citation type="submission" date="2020-05" db="EMBL/GenBank/DDBJ databases">
        <authorList>
            <person name="Chiriac C."/>
            <person name="Salcher M."/>
            <person name="Ghai R."/>
            <person name="Kavagutti S V."/>
        </authorList>
    </citation>
    <scope>NUCLEOTIDE SEQUENCE</scope>
</reference>
<feature type="transmembrane region" description="Helical" evidence="2">
    <location>
        <begin position="138"/>
        <end position="156"/>
    </location>
</feature>
<keyword evidence="2" id="KW-1133">Transmembrane helix</keyword>